<dbReference type="PATRIC" id="fig|218284.4.peg.3014"/>
<dbReference type="PANTHER" id="PTHR11739:SF4">
    <property type="entry name" value="CITRATE SYNTHASE, PEROXISOMAL"/>
    <property type="match status" value="1"/>
</dbReference>
<name>A0A0N8GG68_9BACI</name>
<evidence type="ECO:0000313" key="9">
    <source>
        <dbReference type="Proteomes" id="UP000050398"/>
    </source>
</evidence>
<dbReference type="InterPro" id="IPR016143">
    <property type="entry name" value="Citrate_synth-like_sm_a-sub"/>
</dbReference>
<dbReference type="Gene3D" id="1.10.230.10">
    <property type="entry name" value="Cytochrome P450-Terp, domain 2"/>
    <property type="match status" value="1"/>
</dbReference>
<evidence type="ECO:0000256" key="3">
    <source>
        <dbReference type="ARBA" id="ARBA00022679"/>
    </source>
</evidence>
<organism evidence="8 9">
    <name type="scientific">Rossellomorea vietnamensis</name>
    <dbReference type="NCBI Taxonomy" id="218284"/>
    <lineage>
        <taxon>Bacteria</taxon>
        <taxon>Bacillati</taxon>
        <taxon>Bacillota</taxon>
        <taxon>Bacilli</taxon>
        <taxon>Bacillales</taxon>
        <taxon>Bacillaceae</taxon>
        <taxon>Rossellomorea</taxon>
    </lineage>
</organism>
<gene>
    <name evidence="8" type="ORF">AM506_21035</name>
</gene>
<comment type="similarity">
    <text evidence="2 5 7">Belongs to the citrate synthase family.</text>
</comment>
<dbReference type="GO" id="GO:0036440">
    <property type="term" value="F:citrate synthase activity"/>
    <property type="evidence" value="ECO:0007669"/>
    <property type="project" value="UniProtKB-EC"/>
</dbReference>
<dbReference type="InterPro" id="IPR002020">
    <property type="entry name" value="Citrate_synthase"/>
</dbReference>
<dbReference type="Proteomes" id="UP000050398">
    <property type="component" value="Unassembled WGS sequence"/>
</dbReference>
<evidence type="ECO:0000256" key="2">
    <source>
        <dbReference type="ARBA" id="ARBA00010566"/>
    </source>
</evidence>
<dbReference type="InterPro" id="IPR016142">
    <property type="entry name" value="Citrate_synth-like_lrg_a-sub"/>
</dbReference>
<dbReference type="GO" id="GO:0005975">
    <property type="term" value="P:carbohydrate metabolic process"/>
    <property type="evidence" value="ECO:0007669"/>
    <property type="project" value="TreeGrafter"/>
</dbReference>
<dbReference type="EMBL" id="LIXZ01000034">
    <property type="protein sequence ID" value="KPL57658.1"/>
    <property type="molecule type" value="Genomic_DNA"/>
</dbReference>
<comment type="caution">
    <text evidence="8">The sequence shown here is derived from an EMBL/GenBank/DDBJ whole genome shotgun (WGS) entry which is preliminary data.</text>
</comment>
<dbReference type="PRINTS" id="PR00143">
    <property type="entry name" value="CITRTSNTHASE"/>
</dbReference>
<accession>A0A0N8GG68</accession>
<dbReference type="Gene3D" id="1.10.580.10">
    <property type="entry name" value="Citrate Synthase, domain 1"/>
    <property type="match status" value="1"/>
</dbReference>
<evidence type="ECO:0000256" key="6">
    <source>
        <dbReference type="PIRSR" id="PIRSR001369-1"/>
    </source>
</evidence>
<dbReference type="SUPFAM" id="SSF48256">
    <property type="entry name" value="Citrate synthase"/>
    <property type="match status" value="1"/>
</dbReference>
<comment type="catalytic activity">
    <reaction evidence="4">
        <text>oxaloacetate + acetyl-CoA + H2O = citrate + CoA + H(+)</text>
        <dbReference type="Rhea" id="RHEA:16845"/>
        <dbReference type="ChEBI" id="CHEBI:15377"/>
        <dbReference type="ChEBI" id="CHEBI:15378"/>
        <dbReference type="ChEBI" id="CHEBI:16452"/>
        <dbReference type="ChEBI" id="CHEBI:16947"/>
        <dbReference type="ChEBI" id="CHEBI:57287"/>
        <dbReference type="ChEBI" id="CHEBI:57288"/>
        <dbReference type="EC" id="2.3.3.16"/>
    </reaction>
</comment>
<dbReference type="PROSITE" id="PS00480">
    <property type="entry name" value="CITRATE_SYNTHASE"/>
    <property type="match status" value="1"/>
</dbReference>
<dbReference type="InterPro" id="IPR024176">
    <property type="entry name" value="Citrate_synthase_bac-typ"/>
</dbReference>
<feature type="active site" evidence="6">
    <location>
        <position position="268"/>
    </location>
</feature>
<dbReference type="Pfam" id="PF00285">
    <property type="entry name" value="Citrate_synt"/>
    <property type="match status" value="1"/>
</dbReference>
<sequence length="392" mass="44180">MSEKKQNDNGFPNISRGLAEVLFDTTKISKIDGEEGKLLYRGISINELVEKSCFEETAYLLIYGTLPTQSQLDTFISFLARENDLPRQILDIIFTLKEAHPTEVLRTAISALGAMNREKSISNSNDFRKHAMSLMAKVPNIISAHLSFRENKKYSPAPMKLSFAANFYYLLTGQIPTKQEEKIIDKLLILHADHGSNASSFATRVAISTESDIYAALTSAISTFAGARHGGAIERVMTMINEISEPGNASSYVKRKQEMNQPVMGFGHRVYKTEDPRAFHIRKIAQSISYKNKEDNNYKILEALVDAMEPYINKGVNINVDFYASIIYHSLGLPKDLYVSIFATGRMPGWVAQAQEQFENNILIRPLLHYIGENNVEYLNIEHRNTIVGEQI</sequence>
<evidence type="ECO:0000256" key="5">
    <source>
        <dbReference type="PIRNR" id="PIRNR001369"/>
    </source>
</evidence>
<evidence type="ECO:0000256" key="7">
    <source>
        <dbReference type="RuleBase" id="RU003406"/>
    </source>
</evidence>
<dbReference type="GO" id="GO:0005829">
    <property type="term" value="C:cytosol"/>
    <property type="evidence" value="ECO:0007669"/>
    <property type="project" value="TreeGrafter"/>
</dbReference>
<dbReference type="AlphaFoldDB" id="A0A0N8GG68"/>
<keyword evidence="3 5" id="KW-0808">Transferase</keyword>
<dbReference type="UniPathway" id="UPA00223"/>
<proteinExistence type="inferred from homology"/>
<dbReference type="InterPro" id="IPR019810">
    <property type="entry name" value="Citrate_synthase_AS"/>
</dbReference>
<reference evidence="8 9" key="1">
    <citation type="submission" date="2015-08" db="EMBL/GenBank/DDBJ databases">
        <title>Draft Genome Sequence of Bacillus vietnamensis UCD-SED5.</title>
        <authorList>
            <person name="Lee R.D."/>
            <person name="Jospin G."/>
            <person name="Lang J.M."/>
            <person name="Coil D.A."/>
            <person name="Eisen J.A."/>
        </authorList>
    </citation>
    <scope>NUCLEOTIDE SEQUENCE [LARGE SCALE GENOMIC DNA]</scope>
    <source>
        <strain evidence="8 9">UCD-SED5</strain>
    </source>
</reference>
<feature type="active site" evidence="6">
    <location>
        <position position="321"/>
    </location>
</feature>
<dbReference type="PANTHER" id="PTHR11739">
    <property type="entry name" value="CITRATE SYNTHASE"/>
    <property type="match status" value="1"/>
</dbReference>
<evidence type="ECO:0000256" key="1">
    <source>
        <dbReference type="ARBA" id="ARBA00005163"/>
    </source>
</evidence>
<evidence type="ECO:0000256" key="4">
    <source>
        <dbReference type="ARBA" id="ARBA00049288"/>
    </source>
</evidence>
<dbReference type="GO" id="GO:0006099">
    <property type="term" value="P:tricarboxylic acid cycle"/>
    <property type="evidence" value="ECO:0007669"/>
    <property type="project" value="UniProtKB-UniPathway"/>
</dbReference>
<evidence type="ECO:0000313" key="8">
    <source>
        <dbReference type="EMBL" id="KPL57658.1"/>
    </source>
</evidence>
<comment type="pathway">
    <text evidence="1">Carbohydrate metabolism; tricarboxylic acid cycle.</text>
</comment>
<dbReference type="PIRSF" id="PIRSF001369">
    <property type="entry name" value="Citrate_synth"/>
    <property type="match status" value="1"/>
</dbReference>
<dbReference type="InterPro" id="IPR036969">
    <property type="entry name" value="Citrate_synthase_sf"/>
</dbReference>
<protein>
    <recommendedName>
        <fullName evidence="5">Citrate synthase</fullName>
    </recommendedName>
</protein>